<evidence type="ECO:0000313" key="1">
    <source>
        <dbReference type="EMBL" id="SPZ05048.1"/>
    </source>
</evidence>
<dbReference type="EMBL" id="UAUF01000010">
    <property type="protein sequence ID" value="SPZ05048.1"/>
    <property type="molecule type" value="Genomic_DNA"/>
</dbReference>
<gene>
    <name evidence="1" type="ORF">NCTC11842_01561</name>
</gene>
<evidence type="ECO:0000313" key="2">
    <source>
        <dbReference type="Proteomes" id="UP000250443"/>
    </source>
</evidence>
<accession>A0A2X2CC12</accession>
<dbReference type="Proteomes" id="UP000250443">
    <property type="component" value="Unassembled WGS sequence"/>
</dbReference>
<reference evidence="1 2" key="1">
    <citation type="submission" date="2018-06" db="EMBL/GenBank/DDBJ databases">
        <authorList>
            <consortium name="Pathogen Informatics"/>
            <person name="Doyle S."/>
        </authorList>
    </citation>
    <scope>NUCLEOTIDE SEQUENCE [LARGE SCALE GENOMIC DNA]</scope>
    <source>
        <strain evidence="1 2">NCTC11842</strain>
    </source>
</reference>
<protein>
    <submittedName>
        <fullName evidence="1">Uncharacterized protein</fullName>
    </submittedName>
</protein>
<organism evidence="1 2">
    <name type="scientific">Pseudomonas luteola</name>
    <dbReference type="NCBI Taxonomy" id="47886"/>
    <lineage>
        <taxon>Bacteria</taxon>
        <taxon>Pseudomonadati</taxon>
        <taxon>Pseudomonadota</taxon>
        <taxon>Gammaproteobacteria</taxon>
        <taxon>Pseudomonadales</taxon>
        <taxon>Pseudomonadaceae</taxon>
        <taxon>Pseudomonas</taxon>
    </lineage>
</organism>
<name>A0A2X2CC12_PSELU</name>
<sequence>MKEGLDQVYDALSLVDKHIGYINDQGEIEPLCYVLTPANQAYYQHSADTALCRPAESDSQ</sequence>
<proteinExistence type="predicted"/>
<dbReference type="AlphaFoldDB" id="A0A2X2CC12"/>